<organism evidence="2 3">
    <name type="scientific">Asparagus officinalis</name>
    <name type="common">Garden asparagus</name>
    <dbReference type="NCBI Taxonomy" id="4686"/>
    <lineage>
        <taxon>Eukaryota</taxon>
        <taxon>Viridiplantae</taxon>
        <taxon>Streptophyta</taxon>
        <taxon>Embryophyta</taxon>
        <taxon>Tracheophyta</taxon>
        <taxon>Spermatophyta</taxon>
        <taxon>Magnoliopsida</taxon>
        <taxon>Liliopsida</taxon>
        <taxon>Asparagales</taxon>
        <taxon>Asparagaceae</taxon>
        <taxon>Asparagoideae</taxon>
        <taxon>Asparagus</taxon>
    </lineage>
</organism>
<dbReference type="Gramene" id="ONK55012">
    <property type="protein sequence ID" value="ONK55012"/>
    <property type="gene ID" value="A4U43_UnF8630"/>
</dbReference>
<gene>
    <name evidence="2" type="ORF">A4U43_UnF8630</name>
</gene>
<dbReference type="Proteomes" id="UP000243459">
    <property type="component" value="Unassembled WGS sequence"/>
</dbReference>
<protein>
    <submittedName>
        <fullName evidence="2">Uncharacterized protein</fullName>
    </submittedName>
</protein>
<sequence>MATVQMVPTILEKASTEPREGIRSSRRPKKASATEDLVAEAYTWTTARSRGLSITMHEGRHEWPFPHCISDLPSHTWENMHAILVGPKSHLHCEGEPKVCPFISECQMMLRNLSQSPELTKISKLFWSLRHFNDLKSTGSSSSRSELSCSLKDKLVRRLN</sequence>
<evidence type="ECO:0000313" key="3">
    <source>
        <dbReference type="Proteomes" id="UP000243459"/>
    </source>
</evidence>
<name>A0A1R3L5W9_ASPOF</name>
<dbReference type="AlphaFoldDB" id="A0A1R3L5W9"/>
<proteinExistence type="predicted"/>
<evidence type="ECO:0000256" key="1">
    <source>
        <dbReference type="SAM" id="MobiDB-lite"/>
    </source>
</evidence>
<accession>A0A1R3L5W9</accession>
<dbReference type="EMBL" id="KV863865">
    <property type="protein sequence ID" value="ONK55012.1"/>
    <property type="molecule type" value="Genomic_DNA"/>
</dbReference>
<evidence type="ECO:0000313" key="2">
    <source>
        <dbReference type="EMBL" id="ONK55012.1"/>
    </source>
</evidence>
<feature type="region of interest" description="Disordered" evidence="1">
    <location>
        <begin position="1"/>
        <end position="33"/>
    </location>
</feature>
<keyword evidence="3" id="KW-1185">Reference proteome</keyword>
<feature type="compositionally biased region" description="Basic and acidic residues" evidence="1">
    <location>
        <begin position="14"/>
        <end position="23"/>
    </location>
</feature>
<reference evidence="3" key="1">
    <citation type="journal article" date="2017" name="Nat. Commun.">
        <title>The asparagus genome sheds light on the origin and evolution of a young Y chromosome.</title>
        <authorList>
            <person name="Harkess A."/>
            <person name="Zhou J."/>
            <person name="Xu C."/>
            <person name="Bowers J.E."/>
            <person name="Van der Hulst R."/>
            <person name="Ayyampalayam S."/>
            <person name="Mercati F."/>
            <person name="Riccardi P."/>
            <person name="McKain M.R."/>
            <person name="Kakrana A."/>
            <person name="Tang H."/>
            <person name="Ray J."/>
            <person name="Groenendijk J."/>
            <person name="Arikit S."/>
            <person name="Mathioni S.M."/>
            <person name="Nakano M."/>
            <person name="Shan H."/>
            <person name="Telgmann-Rauber A."/>
            <person name="Kanno A."/>
            <person name="Yue Z."/>
            <person name="Chen H."/>
            <person name="Li W."/>
            <person name="Chen Y."/>
            <person name="Xu X."/>
            <person name="Zhang Y."/>
            <person name="Luo S."/>
            <person name="Chen H."/>
            <person name="Gao J."/>
            <person name="Mao Z."/>
            <person name="Pires J.C."/>
            <person name="Luo M."/>
            <person name="Kudrna D."/>
            <person name="Wing R.A."/>
            <person name="Meyers B.C."/>
            <person name="Yi K."/>
            <person name="Kong H."/>
            <person name="Lavrijsen P."/>
            <person name="Sunseri F."/>
            <person name="Falavigna A."/>
            <person name="Ye Y."/>
            <person name="Leebens-Mack J.H."/>
            <person name="Chen G."/>
        </authorList>
    </citation>
    <scope>NUCLEOTIDE SEQUENCE [LARGE SCALE GENOMIC DNA]</scope>
    <source>
        <strain evidence="3">cv. DH0086</strain>
    </source>
</reference>